<proteinExistence type="predicted"/>
<reference evidence="1 2" key="1">
    <citation type="submission" date="2018-12" db="EMBL/GenBank/DDBJ databases">
        <title>Draft genome sequence of Xylaria grammica IHI A82.</title>
        <authorList>
            <person name="Buettner E."/>
            <person name="Kellner H."/>
        </authorList>
    </citation>
    <scope>NUCLEOTIDE SEQUENCE [LARGE SCALE GENOMIC DNA]</scope>
    <source>
        <strain evidence="1 2">IHI A82</strain>
    </source>
</reference>
<comment type="caution">
    <text evidence="1">The sequence shown here is derived from an EMBL/GenBank/DDBJ whole genome shotgun (WGS) entry which is preliminary data.</text>
</comment>
<dbReference type="Proteomes" id="UP000286045">
    <property type="component" value="Unassembled WGS sequence"/>
</dbReference>
<dbReference type="EMBL" id="RYZI01000320">
    <property type="protein sequence ID" value="RWA06643.1"/>
    <property type="molecule type" value="Genomic_DNA"/>
</dbReference>
<accession>A0A439CWR8</accession>
<keyword evidence="2" id="KW-1185">Reference proteome</keyword>
<gene>
    <name evidence="1" type="ORF">EKO27_g8465</name>
</gene>
<dbReference type="AlphaFoldDB" id="A0A439CWR8"/>
<organism evidence="1 2">
    <name type="scientific">Xylaria grammica</name>
    <dbReference type="NCBI Taxonomy" id="363999"/>
    <lineage>
        <taxon>Eukaryota</taxon>
        <taxon>Fungi</taxon>
        <taxon>Dikarya</taxon>
        <taxon>Ascomycota</taxon>
        <taxon>Pezizomycotina</taxon>
        <taxon>Sordariomycetes</taxon>
        <taxon>Xylariomycetidae</taxon>
        <taxon>Xylariales</taxon>
        <taxon>Xylariaceae</taxon>
        <taxon>Xylaria</taxon>
    </lineage>
</organism>
<sequence length="144" mass="16271">MATADTVDLGPPHLPKEESLRAFAEVETELKRELLHLRHTYLKHEPEYFAAVEGLSDSDLTSFTTADLESVRVAQSAYGIHLLGKIRLPAMPDNGPAYLHVRVFVSDDPAKLHSIHTEEREEPDGGKRYRAIFTKDDALEWFDT</sequence>
<protein>
    <submittedName>
        <fullName evidence="1">Uncharacterized protein</fullName>
    </submittedName>
</protein>
<name>A0A439CWR8_9PEZI</name>
<evidence type="ECO:0000313" key="2">
    <source>
        <dbReference type="Proteomes" id="UP000286045"/>
    </source>
</evidence>
<evidence type="ECO:0000313" key="1">
    <source>
        <dbReference type="EMBL" id="RWA06643.1"/>
    </source>
</evidence>